<feature type="domain" description="Thioredoxin" evidence="2">
    <location>
        <begin position="49"/>
        <end position="186"/>
    </location>
</feature>
<name>A0A7W4K727_9PROT</name>
<reference evidence="3 4" key="1">
    <citation type="submission" date="2020-04" db="EMBL/GenBank/DDBJ databases">
        <title>Description of novel Gluconacetobacter.</title>
        <authorList>
            <person name="Sombolestani A."/>
        </authorList>
    </citation>
    <scope>NUCLEOTIDE SEQUENCE [LARGE SCALE GENOMIC DNA]</scope>
    <source>
        <strain evidence="3 4">LMG 27802</strain>
    </source>
</reference>
<dbReference type="AlphaFoldDB" id="A0A7W4K727"/>
<dbReference type="SUPFAM" id="SSF52833">
    <property type="entry name" value="Thioredoxin-like"/>
    <property type="match status" value="1"/>
</dbReference>
<comment type="caution">
    <text evidence="3">The sequence shown here is derived from an EMBL/GenBank/DDBJ whole genome shotgun (WGS) entry which is preliminary data.</text>
</comment>
<proteinExistence type="predicted"/>
<gene>
    <name evidence="3" type="ORF">HLH28_07790</name>
</gene>
<dbReference type="RefSeq" id="WP_182957107.1">
    <property type="nucleotide sequence ID" value="NZ_JABEQM010000005.1"/>
</dbReference>
<dbReference type="Pfam" id="PF13905">
    <property type="entry name" value="Thioredoxin_8"/>
    <property type="match status" value="1"/>
</dbReference>
<accession>A0A7W4K727</accession>
<dbReference type="PROSITE" id="PS51352">
    <property type="entry name" value="THIOREDOXIN_2"/>
    <property type="match status" value="1"/>
</dbReference>
<dbReference type="Gene3D" id="3.40.30.10">
    <property type="entry name" value="Glutaredoxin"/>
    <property type="match status" value="1"/>
</dbReference>
<evidence type="ECO:0000256" key="1">
    <source>
        <dbReference type="ARBA" id="ARBA00003565"/>
    </source>
</evidence>
<evidence type="ECO:0000313" key="3">
    <source>
        <dbReference type="EMBL" id="MBB2201482.1"/>
    </source>
</evidence>
<keyword evidence="4" id="KW-1185">Reference proteome</keyword>
<sequence>MMGFLLLSQILLFVAVVVLVMVVFALARQIGVLHERIAPIGMQTAQAGLEPGQAIPRITMRTLAGDPFPMGEPLAPGAVRMLLFVAPDCPVCKRVLPIALDVARDRGLEPVLVGDGAQPELVLMRDRMALAGVAFVTGVELGLVLQVSRLPTMVLLDANGTILAKGVVNTRRHIEALVPAAAGRVAVKDTPDAVPYAVSGIAG</sequence>
<dbReference type="Proteomes" id="UP000578030">
    <property type="component" value="Unassembled WGS sequence"/>
</dbReference>
<organism evidence="3 4">
    <name type="scientific">Gluconacetobacter tumulisoli</name>
    <dbReference type="NCBI Taxonomy" id="1286189"/>
    <lineage>
        <taxon>Bacteria</taxon>
        <taxon>Pseudomonadati</taxon>
        <taxon>Pseudomonadota</taxon>
        <taxon>Alphaproteobacteria</taxon>
        <taxon>Acetobacterales</taxon>
        <taxon>Acetobacteraceae</taxon>
        <taxon>Gluconacetobacter</taxon>
    </lineage>
</organism>
<dbReference type="InterPro" id="IPR013766">
    <property type="entry name" value="Thioredoxin_domain"/>
</dbReference>
<dbReference type="InterPro" id="IPR012336">
    <property type="entry name" value="Thioredoxin-like_fold"/>
</dbReference>
<dbReference type="InterPro" id="IPR036249">
    <property type="entry name" value="Thioredoxin-like_sf"/>
</dbReference>
<evidence type="ECO:0000259" key="2">
    <source>
        <dbReference type="PROSITE" id="PS51352"/>
    </source>
</evidence>
<dbReference type="EMBL" id="JABEQM010000005">
    <property type="protein sequence ID" value="MBB2201482.1"/>
    <property type="molecule type" value="Genomic_DNA"/>
</dbReference>
<comment type="function">
    <text evidence="1">May be required for disulfide bond formation in some proteins.</text>
</comment>
<evidence type="ECO:0000313" key="4">
    <source>
        <dbReference type="Proteomes" id="UP000578030"/>
    </source>
</evidence>
<protein>
    <submittedName>
        <fullName evidence="3">Alkyl hydroperoxide reductase</fullName>
    </submittedName>
</protein>